<name>A0A8J8CCQ5_9ARCH</name>
<proteinExistence type="predicted"/>
<evidence type="ECO:0000313" key="2">
    <source>
        <dbReference type="EMBL" id="MBX8632386.1"/>
    </source>
</evidence>
<dbReference type="Proteomes" id="UP000750197">
    <property type="component" value="Unassembled WGS sequence"/>
</dbReference>
<evidence type="ECO:0000313" key="3">
    <source>
        <dbReference type="EMBL" id="MBX8643516.1"/>
    </source>
</evidence>
<feature type="compositionally biased region" description="Pro residues" evidence="1">
    <location>
        <begin position="122"/>
        <end position="136"/>
    </location>
</feature>
<dbReference type="SUPFAM" id="SSF53146">
    <property type="entry name" value="Nitrogenase accessory factor-like"/>
    <property type="match status" value="1"/>
</dbReference>
<reference evidence="2" key="1">
    <citation type="submission" date="2021-04" db="EMBL/GenBank/DDBJ databases">
        <title>Genomic insights into ecological role and evolution of a novel Thermoplasmata order Candidatus Sysuiplasmatales.</title>
        <authorList>
            <person name="Yuan Y."/>
        </authorList>
    </citation>
    <scope>NUCLEOTIDE SEQUENCE</scope>
    <source>
        <strain evidence="3">TUT19-bin139</strain>
        <strain evidence="2">YP2-bin.285</strain>
    </source>
</reference>
<gene>
    <name evidence="2" type="ORF">J9259_07730</name>
    <name evidence="3" type="ORF">KIY12_02130</name>
</gene>
<protein>
    <submittedName>
        <fullName evidence="2">NifB/NifX family molybdenum-iron cluster-binding protein</fullName>
    </submittedName>
</protein>
<dbReference type="EMBL" id="JAGVSJ010000024">
    <property type="protein sequence ID" value="MBX8632386.1"/>
    <property type="molecule type" value="Genomic_DNA"/>
</dbReference>
<dbReference type="InterPro" id="IPR036105">
    <property type="entry name" value="DiNase_FeMo-co_biosyn_sf"/>
</dbReference>
<feature type="region of interest" description="Disordered" evidence="1">
    <location>
        <begin position="122"/>
        <end position="159"/>
    </location>
</feature>
<accession>A0A8J8CCQ5</accession>
<evidence type="ECO:0000313" key="4">
    <source>
        <dbReference type="Proteomes" id="UP000716004"/>
    </source>
</evidence>
<dbReference type="AlphaFoldDB" id="A0A8J8CCQ5"/>
<evidence type="ECO:0000256" key="1">
    <source>
        <dbReference type="SAM" id="MobiDB-lite"/>
    </source>
</evidence>
<comment type="caution">
    <text evidence="2">The sequence shown here is derived from an EMBL/GenBank/DDBJ whole genome shotgun (WGS) entry which is preliminary data.</text>
</comment>
<organism evidence="2 4">
    <name type="scientific">Candidatus Sysuiplasma superficiale</name>
    <dbReference type="NCBI Taxonomy" id="2823368"/>
    <lineage>
        <taxon>Archaea</taxon>
        <taxon>Methanobacteriati</taxon>
        <taxon>Thermoplasmatota</taxon>
        <taxon>Thermoplasmata</taxon>
        <taxon>Candidatus Sysuiplasmatales</taxon>
        <taxon>Candidatus Sysuiplasmataceae</taxon>
        <taxon>Candidatus Sysuiplasma</taxon>
    </lineage>
</organism>
<dbReference type="EMBL" id="JAHEAC010000010">
    <property type="protein sequence ID" value="MBX8643516.1"/>
    <property type="molecule type" value="Genomic_DNA"/>
</dbReference>
<dbReference type="Proteomes" id="UP000716004">
    <property type="component" value="Unassembled WGS sequence"/>
</dbReference>
<sequence>MKILLPSDSETGSLSYVSKEFETSRYYTVAEIIDGTVASTQVRQGFPSPPPAERLASIVRNLKIDAVVLDSASPDTIGSLRSSGIRVITGAKGLVGMLIDWIANLGIDGFEIKIALLNRPAPAPAKPAAPAAPPAPAAAQPGAKPSAPGTPVPQKSKSS</sequence>
<feature type="compositionally biased region" description="Low complexity" evidence="1">
    <location>
        <begin position="137"/>
        <end position="147"/>
    </location>
</feature>
<dbReference type="Gene3D" id="3.30.420.130">
    <property type="entry name" value="Dinitrogenase iron-molybdenum cofactor biosynthesis domain"/>
    <property type="match status" value="1"/>
</dbReference>